<dbReference type="GO" id="GO:0009103">
    <property type="term" value="P:lipopolysaccharide biosynthetic process"/>
    <property type="evidence" value="ECO:0007669"/>
    <property type="project" value="TreeGrafter"/>
</dbReference>
<evidence type="ECO:0000259" key="3">
    <source>
        <dbReference type="Pfam" id="PF13439"/>
    </source>
</evidence>
<evidence type="ECO:0000256" key="1">
    <source>
        <dbReference type="ARBA" id="ARBA00022679"/>
    </source>
</evidence>
<evidence type="ECO:0008006" key="6">
    <source>
        <dbReference type="Google" id="ProtNLM"/>
    </source>
</evidence>
<organism evidence="4 5">
    <name type="scientific">Candidatus Magasanikbacteria bacterium RIFCSPHIGHO2_02_FULL_47_14</name>
    <dbReference type="NCBI Taxonomy" id="1798680"/>
    <lineage>
        <taxon>Bacteria</taxon>
        <taxon>Candidatus Magasanikiibacteriota</taxon>
    </lineage>
</organism>
<dbReference type="Pfam" id="PF13439">
    <property type="entry name" value="Glyco_transf_4"/>
    <property type="match status" value="1"/>
</dbReference>
<dbReference type="SUPFAM" id="SSF53756">
    <property type="entry name" value="UDP-Glycosyltransferase/glycogen phosphorylase"/>
    <property type="match status" value="1"/>
</dbReference>
<dbReference type="GO" id="GO:0016757">
    <property type="term" value="F:glycosyltransferase activity"/>
    <property type="evidence" value="ECO:0007669"/>
    <property type="project" value="InterPro"/>
</dbReference>
<dbReference type="Pfam" id="PF00534">
    <property type="entry name" value="Glycos_transf_1"/>
    <property type="match status" value="1"/>
</dbReference>
<name>A0A1F6M0T7_9BACT</name>
<dbReference type="Proteomes" id="UP000176282">
    <property type="component" value="Unassembled WGS sequence"/>
</dbReference>
<dbReference type="CDD" id="cd03809">
    <property type="entry name" value="GT4_MtfB-like"/>
    <property type="match status" value="1"/>
</dbReference>
<evidence type="ECO:0000259" key="2">
    <source>
        <dbReference type="Pfam" id="PF00534"/>
    </source>
</evidence>
<dbReference type="PANTHER" id="PTHR46401">
    <property type="entry name" value="GLYCOSYLTRANSFERASE WBBK-RELATED"/>
    <property type="match status" value="1"/>
</dbReference>
<dbReference type="Gene3D" id="3.40.50.2000">
    <property type="entry name" value="Glycogen Phosphorylase B"/>
    <property type="match status" value="2"/>
</dbReference>
<evidence type="ECO:0000313" key="5">
    <source>
        <dbReference type="Proteomes" id="UP000176282"/>
    </source>
</evidence>
<dbReference type="EMBL" id="MFQB01000051">
    <property type="protein sequence ID" value="OGH65250.1"/>
    <property type="molecule type" value="Genomic_DNA"/>
</dbReference>
<keyword evidence="1" id="KW-0808">Transferase</keyword>
<sequence>MIIGIDASRANHDQKTGVEWYAFFLIQELKKITDPRTTHVILYADRPLQGELAVLPAHWSAKILHWPPQRLWTHIRLSWEMLTHPPDVLFIPAHVPPLIHPKKTVMTVHDIAALRFPESYNRFERWYSLWSARYAVKKMYKIITPSQFTKKELLEYVPGASTARIDVVSHGHNQHSAPAERIGTQEVLNKYHITQPFLLSIGRLEEKKNTKRIIQAFDLLKKEFPEDKNIQSLSLVLVGKPGHGYEEVQSALQESPNKKHIVMPGWVDEKDVAVLLETACVFVFPSLYEGFGLPVLEAFAAGTPVVASKGSSLEEVGGSAAIYVDPMAPGQIVDAIKMLVSDQDNRALCIKRGRERVGLFPWQSCAQQTLEILSS</sequence>
<accession>A0A1F6M0T7</accession>
<gene>
    <name evidence="4" type="ORF">A3J66_03770</name>
</gene>
<reference evidence="4 5" key="1">
    <citation type="journal article" date="2016" name="Nat. Commun.">
        <title>Thousands of microbial genomes shed light on interconnected biogeochemical processes in an aquifer system.</title>
        <authorList>
            <person name="Anantharaman K."/>
            <person name="Brown C.T."/>
            <person name="Hug L.A."/>
            <person name="Sharon I."/>
            <person name="Castelle C.J."/>
            <person name="Probst A.J."/>
            <person name="Thomas B.C."/>
            <person name="Singh A."/>
            <person name="Wilkins M.J."/>
            <person name="Karaoz U."/>
            <person name="Brodie E.L."/>
            <person name="Williams K.H."/>
            <person name="Hubbard S.S."/>
            <person name="Banfield J.F."/>
        </authorList>
    </citation>
    <scope>NUCLEOTIDE SEQUENCE [LARGE SCALE GENOMIC DNA]</scope>
</reference>
<dbReference type="InterPro" id="IPR001296">
    <property type="entry name" value="Glyco_trans_1"/>
</dbReference>
<protein>
    <recommendedName>
        <fullName evidence="6">Glycosyl transferase family 1 domain-containing protein</fullName>
    </recommendedName>
</protein>
<proteinExistence type="predicted"/>
<dbReference type="PANTHER" id="PTHR46401:SF2">
    <property type="entry name" value="GLYCOSYLTRANSFERASE WBBK-RELATED"/>
    <property type="match status" value="1"/>
</dbReference>
<dbReference type="AlphaFoldDB" id="A0A1F6M0T7"/>
<dbReference type="InterPro" id="IPR028098">
    <property type="entry name" value="Glyco_trans_4-like_N"/>
</dbReference>
<evidence type="ECO:0000313" key="4">
    <source>
        <dbReference type="EMBL" id="OGH65250.1"/>
    </source>
</evidence>
<feature type="domain" description="Glycosyl transferase family 1" evidence="2">
    <location>
        <begin position="194"/>
        <end position="356"/>
    </location>
</feature>
<feature type="domain" description="Glycosyltransferase subfamily 4-like N-terminal" evidence="3">
    <location>
        <begin position="17"/>
        <end position="171"/>
    </location>
</feature>
<comment type="caution">
    <text evidence="4">The sequence shown here is derived from an EMBL/GenBank/DDBJ whole genome shotgun (WGS) entry which is preliminary data.</text>
</comment>
<dbReference type="STRING" id="1798680.A3J66_03770"/>